<evidence type="ECO:0000256" key="1">
    <source>
        <dbReference type="ARBA" id="ARBA00006547"/>
    </source>
</evidence>
<evidence type="ECO:0000313" key="3">
    <source>
        <dbReference type="EMBL" id="KAK8768942.1"/>
    </source>
</evidence>
<evidence type="ECO:0000256" key="2">
    <source>
        <dbReference type="ARBA" id="ARBA00012701"/>
    </source>
</evidence>
<dbReference type="EMBL" id="JARKHS020023258">
    <property type="protein sequence ID" value="KAK8768942.1"/>
    <property type="molecule type" value="Genomic_DNA"/>
</dbReference>
<reference evidence="3 4" key="1">
    <citation type="journal article" date="2023" name="Arcadia Sci">
        <title>De novo assembly of a long-read Amblyomma americanum tick genome.</title>
        <authorList>
            <person name="Chou S."/>
            <person name="Poskanzer K.E."/>
            <person name="Rollins M."/>
            <person name="Thuy-Boun P.S."/>
        </authorList>
    </citation>
    <scope>NUCLEOTIDE SEQUENCE [LARGE SCALE GENOMIC DNA]</scope>
    <source>
        <strain evidence="3">F_SG_1</strain>
        <tissue evidence="3">Salivary glands</tissue>
    </source>
</reference>
<gene>
    <name evidence="3" type="ORF">V5799_014592</name>
</gene>
<evidence type="ECO:0000313" key="4">
    <source>
        <dbReference type="Proteomes" id="UP001321473"/>
    </source>
</evidence>
<dbReference type="EC" id="2.3.1.5" evidence="2"/>
<accession>A0AAQ4E2K2</accession>
<dbReference type="InterPro" id="IPR038765">
    <property type="entry name" value="Papain-like_cys_pep_sf"/>
</dbReference>
<dbReference type="GO" id="GO:0004060">
    <property type="term" value="F:arylamine N-acetyltransferase activity"/>
    <property type="evidence" value="ECO:0007669"/>
    <property type="project" value="UniProtKB-EC"/>
</dbReference>
<protein>
    <recommendedName>
        <fullName evidence="2">arylamine N-acetyltransferase</fullName>
        <ecNumber evidence="2">2.3.1.5</ecNumber>
    </recommendedName>
</protein>
<proteinExistence type="inferred from homology"/>
<dbReference type="Pfam" id="PF00797">
    <property type="entry name" value="Acetyltransf_2"/>
    <property type="match status" value="1"/>
</dbReference>
<dbReference type="Gene3D" id="3.30.2140.10">
    <property type="entry name" value="Arylamine N-acetyltransferase"/>
    <property type="match status" value="1"/>
</dbReference>
<sequence length="332" mass="37214">MATQITCGGSAVDSQDICQSPDAEASKKTPKESLDYGDFTLGTLSLSQIESYLHILKVPAPATADLESLNALIAAHLEQIPFQGIDTFLGRQGSLEAGAVFSKVVEQGRGGNCFELNSLFARLLLSFGYHVEVRCARMRWAVPEDAPLAPVDHMVLCVSLDGKAGHGSEGRFLVDVGFGGPSPRRALPLDGDASPYRLSTVEEDWAKPIEVSMKYRRQREDEDYCWLPLYQVFAYSHEWPDFVDKSWYFPTYPGVVFRDVLAVSRYDGNCWLTLRNKKFTRRRCDSNELGEVVEQRCATNVEDILCFLDLELKVKLDPSLDKEKLFARVQQL</sequence>
<comment type="caution">
    <text evidence="3">The sequence shown here is derived from an EMBL/GenBank/DDBJ whole genome shotgun (WGS) entry which is preliminary data.</text>
</comment>
<keyword evidence="4" id="KW-1185">Reference proteome</keyword>
<dbReference type="PANTHER" id="PTHR11786">
    <property type="entry name" value="N-HYDROXYARYLAMINE O-ACETYLTRANSFERASE"/>
    <property type="match status" value="1"/>
</dbReference>
<dbReference type="Gene3D" id="2.40.128.150">
    <property type="entry name" value="Cysteine proteinases"/>
    <property type="match status" value="1"/>
</dbReference>
<name>A0AAQ4E2K2_AMBAM</name>
<dbReference type="InterPro" id="IPR001447">
    <property type="entry name" value="Arylamine_N-AcTrfase"/>
</dbReference>
<organism evidence="3 4">
    <name type="scientific">Amblyomma americanum</name>
    <name type="common">Lone star tick</name>
    <dbReference type="NCBI Taxonomy" id="6943"/>
    <lineage>
        <taxon>Eukaryota</taxon>
        <taxon>Metazoa</taxon>
        <taxon>Ecdysozoa</taxon>
        <taxon>Arthropoda</taxon>
        <taxon>Chelicerata</taxon>
        <taxon>Arachnida</taxon>
        <taxon>Acari</taxon>
        <taxon>Parasitiformes</taxon>
        <taxon>Ixodida</taxon>
        <taxon>Ixodoidea</taxon>
        <taxon>Ixodidae</taxon>
        <taxon>Amblyomminae</taxon>
        <taxon>Amblyomma</taxon>
    </lineage>
</organism>
<dbReference type="SUPFAM" id="SSF54001">
    <property type="entry name" value="Cysteine proteinases"/>
    <property type="match status" value="1"/>
</dbReference>
<comment type="similarity">
    <text evidence="1">Belongs to the arylamine N-acetyltransferase family.</text>
</comment>
<dbReference type="AlphaFoldDB" id="A0AAQ4E2K2"/>
<dbReference type="PANTHER" id="PTHR11786:SF0">
    <property type="entry name" value="ARYLAMINE N-ACETYLTRANSFERASE 4-RELATED"/>
    <property type="match status" value="1"/>
</dbReference>
<dbReference type="Proteomes" id="UP001321473">
    <property type="component" value="Unassembled WGS sequence"/>
</dbReference>